<dbReference type="InterPro" id="IPR019533">
    <property type="entry name" value="Peptidase_S26"/>
</dbReference>
<sequence length="152" mass="17316">MKLNLFVKGIAYGVYTFSALHVFAENVGCFILCQGDSMLPTLKDGDILWAKKLQPHQLNESTNKSFGCLNKGDIVCLKNPTDAEEQSVIKRIYKFIQKDRNSASNEIEIRGDNTFNSTDSRDYGPVPIGLIQYKAVYRLYPLERRGRIIEYN</sequence>
<evidence type="ECO:0000256" key="5">
    <source>
        <dbReference type="ARBA" id="ARBA00023128"/>
    </source>
</evidence>
<dbReference type="SUPFAM" id="SSF51306">
    <property type="entry name" value="LexA/Signal peptidase"/>
    <property type="match status" value="1"/>
</dbReference>
<evidence type="ECO:0000256" key="4">
    <source>
        <dbReference type="ARBA" id="ARBA00022801"/>
    </source>
</evidence>
<evidence type="ECO:0000256" key="1">
    <source>
        <dbReference type="ARBA" id="ARBA00004273"/>
    </source>
</evidence>
<dbReference type="GO" id="GO:0004252">
    <property type="term" value="F:serine-type endopeptidase activity"/>
    <property type="evidence" value="ECO:0007669"/>
    <property type="project" value="InterPro"/>
</dbReference>
<keyword evidence="3" id="KW-0999">Mitochondrion inner membrane</keyword>
<dbReference type="AlphaFoldDB" id="A0A6V7VDY8"/>
<feature type="domain" description="Peptidase S26" evidence="7">
    <location>
        <begin position="31"/>
        <end position="92"/>
    </location>
</feature>
<keyword evidence="5" id="KW-0496">Mitochondrion</keyword>
<proteinExistence type="predicted"/>
<dbReference type="PANTHER" id="PTHR12383:SF16">
    <property type="entry name" value="MITOCHONDRIAL INNER MEMBRANE PROTEASE SUBUNIT 1"/>
    <property type="match status" value="1"/>
</dbReference>
<keyword evidence="6" id="KW-0472">Membrane</keyword>
<dbReference type="InterPro" id="IPR036286">
    <property type="entry name" value="LexA/Signal_pep-like_sf"/>
</dbReference>
<dbReference type="Proteomes" id="UP000580250">
    <property type="component" value="Unassembled WGS sequence"/>
</dbReference>
<gene>
    <name evidence="8" type="ORF">MENT_LOCUS24800</name>
</gene>
<accession>A0A6V7VDY8</accession>
<comment type="subcellular location">
    <subcellularLocation>
        <location evidence="1">Mitochondrion inner membrane</location>
    </subcellularLocation>
</comment>
<dbReference type="InterPro" id="IPR052064">
    <property type="entry name" value="Mito_IMP1_subunit"/>
</dbReference>
<evidence type="ECO:0000256" key="3">
    <source>
        <dbReference type="ARBA" id="ARBA00022792"/>
    </source>
</evidence>
<evidence type="ECO:0000256" key="6">
    <source>
        <dbReference type="ARBA" id="ARBA00023136"/>
    </source>
</evidence>
<protein>
    <recommendedName>
        <fullName evidence="7">Peptidase S26 domain-containing protein</fullName>
    </recommendedName>
</protein>
<dbReference type="PANTHER" id="PTHR12383">
    <property type="entry name" value="PROTEASE FAMILY S26 MITOCHONDRIAL INNER MEMBRANE PROTEASE-RELATED"/>
    <property type="match status" value="1"/>
</dbReference>
<dbReference type="CDD" id="cd06530">
    <property type="entry name" value="S26_SPase_I"/>
    <property type="match status" value="1"/>
</dbReference>
<dbReference type="Gene3D" id="2.10.109.10">
    <property type="entry name" value="Umud Fragment, subunit A"/>
    <property type="match status" value="1"/>
</dbReference>
<evidence type="ECO:0000256" key="2">
    <source>
        <dbReference type="ARBA" id="ARBA00022670"/>
    </source>
</evidence>
<name>A0A6V7VDY8_MELEN</name>
<reference evidence="8 9" key="1">
    <citation type="submission" date="2020-08" db="EMBL/GenBank/DDBJ databases">
        <authorList>
            <person name="Koutsovoulos G."/>
            <person name="Danchin GJ E."/>
        </authorList>
    </citation>
    <scope>NUCLEOTIDE SEQUENCE [LARGE SCALE GENOMIC DNA]</scope>
</reference>
<keyword evidence="2" id="KW-0645">Protease</keyword>
<dbReference type="GO" id="GO:0042720">
    <property type="term" value="C:mitochondrial inner membrane peptidase complex"/>
    <property type="evidence" value="ECO:0007669"/>
    <property type="project" value="TreeGrafter"/>
</dbReference>
<organism evidence="8 9">
    <name type="scientific">Meloidogyne enterolobii</name>
    <name type="common">Root-knot nematode worm</name>
    <name type="synonym">Meloidogyne mayaguensis</name>
    <dbReference type="NCBI Taxonomy" id="390850"/>
    <lineage>
        <taxon>Eukaryota</taxon>
        <taxon>Metazoa</taxon>
        <taxon>Ecdysozoa</taxon>
        <taxon>Nematoda</taxon>
        <taxon>Chromadorea</taxon>
        <taxon>Rhabditida</taxon>
        <taxon>Tylenchina</taxon>
        <taxon>Tylenchomorpha</taxon>
        <taxon>Tylenchoidea</taxon>
        <taxon>Meloidogynidae</taxon>
        <taxon>Meloidogyninae</taxon>
        <taxon>Meloidogyne</taxon>
    </lineage>
</organism>
<comment type="caution">
    <text evidence="8">The sequence shown here is derived from an EMBL/GenBank/DDBJ whole genome shotgun (WGS) entry which is preliminary data.</text>
</comment>
<dbReference type="EMBL" id="CAJEWN010000214">
    <property type="protein sequence ID" value="CAD2173205.1"/>
    <property type="molecule type" value="Genomic_DNA"/>
</dbReference>
<dbReference type="GO" id="GO:0006627">
    <property type="term" value="P:protein processing involved in protein targeting to mitochondrion"/>
    <property type="evidence" value="ECO:0007669"/>
    <property type="project" value="TreeGrafter"/>
</dbReference>
<keyword evidence="4" id="KW-0378">Hydrolase</keyword>
<dbReference type="PROSITE" id="PS00501">
    <property type="entry name" value="SPASE_I_1"/>
    <property type="match status" value="1"/>
</dbReference>
<evidence type="ECO:0000313" key="9">
    <source>
        <dbReference type="Proteomes" id="UP000580250"/>
    </source>
</evidence>
<dbReference type="InterPro" id="IPR019756">
    <property type="entry name" value="Pept_S26A_signal_pept_1_Ser-AS"/>
</dbReference>
<dbReference type="OrthoDB" id="308440at2759"/>
<evidence type="ECO:0000313" key="8">
    <source>
        <dbReference type="EMBL" id="CAD2173205.1"/>
    </source>
</evidence>
<dbReference type="Pfam" id="PF10502">
    <property type="entry name" value="Peptidase_S26"/>
    <property type="match status" value="1"/>
</dbReference>
<dbReference type="GO" id="GO:0006465">
    <property type="term" value="P:signal peptide processing"/>
    <property type="evidence" value="ECO:0007669"/>
    <property type="project" value="InterPro"/>
</dbReference>
<evidence type="ECO:0000259" key="7">
    <source>
        <dbReference type="Pfam" id="PF10502"/>
    </source>
</evidence>